<name>A0A1H6QUZ0_9BACT</name>
<dbReference type="PANTHER" id="PTHR43479">
    <property type="entry name" value="ACREF/ENVCD OPERON REPRESSOR-RELATED"/>
    <property type="match status" value="1"/>
</dbReference>
<evidence type="ECO:0000256" key="2">
    <source>
        <dbReference type="PROSITE-ProRule" id="PRU00335"/>
    </source>
</evidence>
<reference evidence="4 5" key="1">
    <citation type="submission" date="2016-10" db="EMBL/GenBank/DDBJ databases">
        <authorList>
            <person name="de Groot N.N."/>
        </authorList>
    </citation>
    <scope>NUCLEOTIDE SEQUENCE [LARGE SCALE GENOMIC DNA]</scope>
    <source>
        <strain evidence="4 5">DSM 19938</strain>
    </source>
</reference>
<sequence length="184" mass="21132">MKDTKQKIIDAAITIFNEDFSAPLENVADVAEVTRRTLHRYFADRQDLVNACQNTMQESCRKAMEEVYSNFENPLERFENMLYAAIDCGVKFSFLHRLHNNEHHSHSQHNNDCKNYDRTFNKFKSTLDELKNAGLLDASLTMEWIEMLVTGIVTAAINSEKAGNVARTNIKKFSWHSLSRGILA</sequence>
<feature type="domain" description="HTH tetR-type" evidence="3">
    <location>
        <begin position="2"/>
        <end position="60"/>
    </location>
</feature>
<accession>A0A1H6QUZ0</accession>
<dbReference type="STRING" id="408657.SAMN04487995_0808"/>
<dbReference type="Pfam" id="PF00440">
    <property type="entry name" value="TetR_N"/>
    <property type="match status" value="1"/>
</dbReference>
<dbReference type="InterPro" id="IPR001647">
    <property type="entry name" value="HTH_TetR"/>
</dbReference>
<dbReference type="GO" id="GO:0003677">
    <property type="term" value="F:DNA binding"/>
    <property type="evidence" value="ECO:0007669"/>
    <property type="project" value="UniProtKB-UniRule"/>
</dbReference>
<dbReference type="EMBL" id="FNXY01000001">
    <property type="protein sequence ID" value="SEI44754.1"/>
    <property type="molecule type" value="Genomic_DNA"/>
</dbReference>
<evidence type="ECO:0000313" key="5">
    <source>
        <dbReference type="Proteomes" id="UP000199532"/>
    </source>
</evidence>
<evidence type="ECO:0000313" key="4">
    <source>
        <dbReference type="EMBL" id="SEI44754.1"/>
    </source>
</evidence>
<dbReference type="Gene3D" id="1.10.357.10">
    <property type="entry name" value="Tetracycline Repressor, domain 2"/>
    <property type="match status" value="1"/>
</dbReference>
<dbReference type="OrthoDB" id="9795011at2"/>
<organism evidence="4 5">
    <name type="scientific">Dyadobacter koreensis</name>
    <dbReference type="NCBI Taxonomy" id="408657"/>
    <lineage>
        <taxon>Bacteria</taxon>
        <taxon>Pseudomonadati</taxon>
        <taxon>Bacteroidota</taxon>
        <taxon>Cytophagia</taxon>
        <taxon>Cytophagales</taxon>
        <taxon>Spirosomataceae</taxon>
        <taxon>Dyadobacter</taxon>
    </lineage>
</organism>
<dbReference type="InterPro" id="IPR050624">
    <property type="entry name" value="HTH-type_Tx_Regulator"/>
</dbReference>
<dbReference type="RefSeq" id="WP_090332158.1">
    <property type="nucleotide sequence ID" value="NZ_FNXY01000001.1"/>
</dbReference>
<keyword evidence="5" id="KW-1185">Reference proteome</keyword>
<gene>
    <name evidence="4" type="ORF">SAMN04487995_0808</name>
</gene>
<feature type="DNA-binding region" description="H-T-H motif" evidence="2">
    <location>
        <begin position="23"/>
        <end position="42"/>
    </location>
</feature>
<evidence type="ECO:0000256" key="1">
    <source>
        <dbReference type="ARBA" id="ARBA00023125"/>
    </source>
</evidence>
<dbReference type="AlphaFoldDB" id="A0A1H6QUZ0"/>
<keyword evidence="1 2" id="KW-0238">DNA-binding</keyword>
<protein>
    <submittedName>
        <fullName evidence="4">Transcriptional regulator, TetR family</fullName>
    </submittedName>
</protein>
<dbReference type="InterPro" id="IPR009057">
    <property type="entry name" value="Homeodomain-like_sf"/>
</dbReference>
<dbReference type="PROSITE" id="PS50977">
    <property type="entry name" value="HTH_TETR_2"/>
    <property type="match status" value="1"/>
</dbReference>
<dbReference type="PANTHER" id="PTHR43479:SF11">
    <property type="entry name" value="ACREF_ENVCD OPERON REPRESSOR-RELATED"/>
    <property type="match status" value="1"/>
</dbReference>
<dbReference type="Proteomes" id="UP000199532">
    <property type="component" value="Unassembled WGS sequence"/>
</dbReference>
<evidence type="ECO:0000259" key="3">
    <source>
        <dbReference type="PROSITE" id="PS50977"/>
    </source>
</evidence>
<proteinExistence type="predicted"/>
<dbReference type="SUPFAM" id="SSF46689">
    <property type="entry name" value="Homeodomain-like"/>
    <property type="match status" value="1"/>
</dbReference>